<dbReference type="Pfam" id="PF00696">
    <property type="entry name" value="AA_kinase"/>
    <property type="match status" value="1"/>
</dbReference>
<dbReference type="InterPro" id="IPR001048">
    <property type="entry name" value="Asp/Glu/Uridylate_kinase"/>
</dbReference>
<dbReference type="SUPFAM" id="SSF53633">
    <property type="entry name" value="Carbamate kinase-like"/>
    <property type="match status" value="1"/>
</dbReference>
<dbReference type="Gene3D" id="3.40.1160.10">
    <property type="entry name" value="Acetylglutamate kinase-like"/>
    <property type="match status" value="1"/>
</dbReference>
<proteinExistence type="predicted"/>
<gene>
    <name evidence="2" type="ORF">AMST5_02610</name>
</gene>
<feature type="domain" description="Aspartate/glutamate/uridylate kinase" evidence="1">
    <location>
        <begin position="7"/>
        <end position="148"/>
    </location>
</feature>
<protein>
    <recommendedName>
        <fullName evidence="1">Aspartate/glutamate/uridylate kinase domain-containing protein</fullName>
    </recommendedName>
</protein>
<organism evidence="2">
    <name type="scientific">freshwater sediment metagenome</name>
    <dbReference type="NCBI Taxonomy" id="556182"/>
    <lineage>
        <taxon>unclassified sequences</taxon>
        <taxon>metagenomes</taxon>
        <taxon>ecological metagenomes</taxon>
    </lineage>
</organism>
<dbReference type="EMBL" id="OY288114">
    <property type="protein sequence ID" value="CAJ0874519.1"/>
    <property type="molecule type" value="Genomic_DNA"/>
</dbReference>
<dbReference type="InterPro" id="IPR036393">
    <property type="entry name" value="AceGlu_kinase-like_sf"/>
</dbReference>
<evidence type="ECO:0000313" key="2">
    <source>
        <dbReference type="EMBL" id="CAJ0874519.1"/>
    </source>
</evidence>
<reference evidence="2" key="1">
    <citation type="submission" date="2023-07" db="EMBL/GenBank/DDBJ databases">
        <authorList>
            <person name="Pelsma A.J. K."/>
        </authorList>
    </citation>
    <scope>NUCLEOTIDE SEQUENCE</scope>
</reference>
<name>A0AA48RDU7_9ZZZZ</name>
<evidence type="ECO:0000259" key="1">
    <source>
        <dbReference type="Pfam" id="PF00696"/>
    </source>
</evidence>
<accession>A0AA48RDU7</accession>
<dbReference type="AlphaFoldDB" id="A0AA48RDU7"/>
<sequence length="211" mass="21790">MLEARPLLVAKIGGSLHESPDLARWIEALRRWPHRLTLVAGGGPFADAVRAAQPKLRYDDETAHAMAVLAMEQYALALAGLFELSLAATPDDIAQAHARGHVALWRPSTMVAAAADIAPGWDVTSDSLAAWLARKCGAAALLMIKSVDPGADSALHDLVSAGVVDPAFPDYVDGTPVFVAGPRALAHAAQALASGALPGAPVASATQKIAS</sequence>